<accession>A0A0D9NI16</accession>
<feature type="signal peptide" evidence="1">
    <location>
        <begin position="1"/>
        <end position="19"/>
    </location>
</feature>
<keyword evidence="3" id="KW-1185">Reference proteome</keyword>
<keyword evidence="1" id="KW-0732">Signal</keyword>
<gene>
    <name evidence="2" type="ORF">H634G_11197</name>
</gene>
<dbReference type="Pfam" id="PF19287">
    <property type="entry name" value="DUF5910"/>
    <property type="match status" value="1"/>
</dbReference>
<proteinExistence type="predicted"/>
<feature type="chain" id="PRO_5002340958" evidence="1">
    <location>
        <begin position="20"/>
        <end position="175"/>
    </location>
</feature>
<dbReference type="STRING" id="1291518.A0A0D9NI16"/>
<name>A0A0D9NI16_METAN</name>
<dbReference type="Proteomes" id="UP000054544">
    <property type="component" value="Unassembled WGS sequence"/>
</dbReference>
<evidence type="ECO:0000313" key="2">
    <source>
        <dbReference type="EMBL" id="KJK73546.1"/>
    </source>
</evidence>
<dbReference type="InterPro" id="IPR045564">
    <property type="entry name" value="DUF5910"/>
</dbReference>
<evidence type="ECO:0000256" key="1">
    <source>
        <dbReference type="SAM" id="SignalP"/>
    </source>
</evidence>
<dbReference type="EMBL" id="KE384805">
    <property type="protein sequence ID" value="KJK73546.1"/>
    <property type="molecule type" value="Genomic_DNA"/>
</dbReference>
<reference evidence="3" key="1">
    <citation type="journal article" date="2014" name="BMC Genomics">
        <title>The genome sequence of the biocontrol fungus Metarhizium anisopliae and comparative genomics of Metarhizium species.</title>
        <authorList>
            <person name="Pattemore J.A."/>
            <person name="Hane J.K."/>
            <person name="Williams A.H."/>
            <person name="Wilson B.A."/>
            <person name="Stodart B.J."/>
            <person name="Ash G.J."/>
        </authorList>
    </citation>
    <scope>NUCLEOTIDE SEQUENCE [LARGE SCALE GENOMIC DNA]</scope>
    <source>
        <strain evidence="3">BRIP 53293</strain>
    </source>
</reference>
<dbReference type="AlphaFoldDB" id="A0A0D9NI16"/>
<protein>
    <submittedName>
        <fullName evidence="2">Uncharacterized protein</fullName>
    </submittedName>
</protein>
<feature type="non-terminal residue" evidence="2">
    <location>
        <position position="175"/>
    </location>
</feature>
<sequence length="175" mass="19232">MVPKISCLFALVCLQQVLGLDAPPERITIGYRRVHPNQAANYKAAGTLTDDPITGETQLGEGVYLSAEYGGWAGYPGDVNCVVTADKKAFSETPIAIFDEDELADMTDGDLEEYIQSLDKTWDPKKTIRISRIPNYEFGDILQMVIPRALLNSRGGKLDIKVDFENAKGPTVDYG</sequence>
<organism evidence="2 3">
    <name type="scientific">Metarhizium anisopliae BRIP 53293</name>
    <dbReference type="NCBI Taxonomy" id="1291518"/>
    <lineage>
        <taxon>Eukaryota</taxon>
        <taxon>Fungi</taxon>
        <taxon>Dikarya</taxon>
        <taxon>Ascomycota</taxon>
        <taxon>Pezizomycotina</taxon>
        <taxon>Sordariomycetes</taxon>
        <taxon>Hypocreomycetidae</taxon>
        <taxon>Hypocreales</taxon>
        <taxon>Clavicipitaceae</taxon>
        <taxon>Metarhizium</taxon>
    </lineage>
</organism>
<evidence type="ECO:0000313" key="3">
    <source>
        <dbReference type="Proteomes" id="UP000054544"/>
    </source>
</evidence>